<dbReference type="RefSeq" id="WP_209997678.1">
    <property type="nucleotide sequence ID" value="NZ_BAAAJY010000002.1"/>
</dbReference>
<gene>
    <name evidence="4" type="ORF">JOF47_002212</name>
</gene>
<feature type="domain" description="Anti-sigma K factor RskA C-terminal" evidence="3">
    <location>
        <begin position="47"/>
        <end position="173"/>
    </location>
</feature>
<proteinExistence type="predicted"/>
<accession>A0ABS4XEA2</accession>
<feature type="transmembrane region" description="Helical" evidence="2">
    <location>
        <begin position="42"/>
        <end position="61"/>
    </location>
</feature>
<dbReference type="Pfam" id="PF10099">
    <property type="entry name" value="RskA_C"/>
    <property type="match status" value="1"/>
</dbReference>
<evidence type="ECO:0000313" key="5">
    <source>
        <dbReference type="Proteomes" id="UP001296993"/>
    </source>
</evidence>
<comment type="caution">
    <text evidence="4">The sequence shown here is derived from an EMBL/GenBank/DDBJ whole genome shotgun (WGS) entry which is preliminary data.</text>
</comment>
<keyword evidence="2" id="KW-0812">Transmembrane</keyword>
<dbReference type="InterPro" id="IPR018764">
    <property type="entry name" value="RskA_C"/>
</dbReference>
<feature type="region of interest" description="Disordered" evidence="1">
    <location>
        <begin position="1"/>
        <end position="22"/>
    </location>
</feature>
<keyword evidence="2" id="KW-0472">Membrane</keyword>
<evidence type="ECO:0000259" key="3">
    <source>
        <dbReference type="Pfam" id="PF10099"/>
    </source>
</evidence>
<reference evidence="4 5" key="1">
    <citation type="submission" date="2021-03" db="EMBL/GenBank/DDBJ databases">
        <title>Sequencing the genomes of 1000 actinobacteria strains.</title>
        <authorList>
            <person name="Klenk H.-P."/>
        </authorList>
    </citation>
    <scope>NUCLEOTIDE SEQUENCE [LARGE SCALE GENOMIC DNA]</scope>
    <source>
        <strain evidence="4 5">DSM 15797</strain>
    </source>
</reference>
<evidence type="ECO:0000313" key="4">
    <source>
        <dbReference type="EMBL" id="MBP2386701.1"/>
    </source>
</evidence>
<organism evidence="4 5">
    <name type="scientific">Paeniglutamicibacter kerguelensis</name>
    <dbReference type="NCBI Taxonomy" id="254788"/>
    <lineage>
        <taxon>Bacteria</taxon>
        <taxon>Bacillati</taxon>
        <taxon>Actinomycetota</taxon>
        <taxon>Actinomycetes</taxon>
        <taxon>Micrococcales</taxon>
        <taxon>Micrococcaceae</taxon>
        <taxon>Paeniglutamicibacter</taxon>
    </lineage>
</organism>
<dbReference type="Proteomes" id="UP001296993">
    <property type="component" value="Unassembled WGS sequence"/>
</dbReference>
<evidence type="ECO:0000256" key="2">
    <source>
        <dbReference type="SAM" id="Phobius"/>
    </source>
</evidence>
<protein>
    <recommendedName>
        <fullName evidence="3">Anti-sigma K factor RskA C-terminal domain-containing protein</fullName>
    </recommendedName>
</protein>
<keyword evidence="5" id="KW-1185">Reference proteome</keyword>
<evidence type="ECO:0000256" key="1">
    <source>
        <dbReference type="SAM" id="MobiDB-lite"/>
    </source>
</evidence>
<dbReference type="EMBL" id="JAGIOF010000001">
    <property type="protein sequence ID" value="MBP2386701.1"/>
    <property type="molecule type" value="Genomic_DNA"/>
</dbReference>
<keyword evidence="2" id="KW-1133">Transmembrane helix</keyword>
<sequence length="183" mass="19121">MSGTDPVYPGHRDDENDDDLGMDLVDQVSTDAENTRRPLKKWVFVVAGLAVILIGVVILLANLMPKNYVAQVDGAKDKVVVQADLEGGGHAVLSTSAKADAGSVALTALPRIDGTERYTVWLIEAESDRATRLATIDAGAESATEGFNGMATVGSVMLTVEPAEGSTSPSTEPLVVLETPAAK</sequence>
<name>A0ABS4XEA2_9MICC</name>